<keyword evidence="6" id="KW-1185">Reference proteome</keyword>
<feature type="domain" description="Rhodanese" evidence="4">
    <location>
        <begin position="159"/>
        <end position="259"/>
    </location>
</feature>
<dbReference type="Proteomes" id="UP000034150">
    <property type="component" value="Unassembled WGS sequence"/>
</dbReference>
<dbReference type="PROSITE" id="PS50206">
    <property type="entry name" value="RHODANESE_3"/>
    <property type="match status" value="2"/>
</dbReference>
<reference evidence="5 6" key="1">
    <citation type="journal article" date="2015" name="Genome Announc.">
        <title>Draft Genome Sequence of Mycobacterium obuense Strain UC1, Isolated from Patient Sputum.</title>
        <authorList>
            <person name="Greninger A.L."/>
            <person name="Cunningham G."/>
            <person name="Hsu E.D."/>
            <person name="Yu J.M."/>
            <person name="Chiu C.Y."/>
            <person name="Miller S."/>
        </authorList>
    </citation>
    <scope>NUCLEOTIDE SEQUENCE [LARGE SCALE GENOMIC DNA]</scope>
    <source>
        <strain evidence="5 6">UC1</strain>
    </source>
</reference>
<gene>
    <name evidence="5" type="ORF">WN67_14030</name>
</gene>
<evidence type="ECO:0000313" key="6">
    <source>
        <dbReference type="Proteomes" id="UP000034150"/>
    </source>
</evidence>
<dbReference type="InterPro" id="IPR001307">
    <property type="entry name" value="Thiosulphate_STrfase_CS"/>
</dbReference>
<proteinExistence type="predicted"/>
<keyword evidence="2" id="KW-0677">Repeat</keyword>
<dbReference type="AlphaFoldDB" id="A0A0M2K338"/>
<protein>
    <recommendedName>
        <fullName evidence="1">thiosulfate sulfurtransferase</fullName>
        <ecNumber evidence="1">2.8.1.1</ecNumber>
    </recommendedName>
</protein>
<dbReference type="InterPro" id="IPR001763">
    <property type="entry name" value="Rhodanese-like_dom"/>
</dbReference>
<dbReference type="GO" id="GO:0004792">
    <property type="term" value="F:thiosulfate-cyanide sulfurtransferase activity"/>
    <property type="evidence" value="ECO:0007669"/>
    <property type="project" value="UniProtKB-EC"/>
</dbReference>
<dbReference type="InterPro" id="IPR051126">
    <property type="entry name" value="Thiosulfate_sulfurtransferase"/>
</dbReference>
<dbReference type="PANTHER" id="PTHR43855:SF1">
    <property type="entry name" value="THIOSULFATE SULFURTRANSFERASE"/>
    <property type="match status" value="1"/>
</dbReference>
<dbReference type="InterPro" id="IPR036873">
    <property type="entry name" value="Rhodanese-like_dom_sf"/>
</dbReference>
<dbReference type="SUPFAM" id="SSF52821">
    <property type="entry name" value="Rhodanese/Cell cycle control phosphatase"/>
    <property type="match status" value="2"/>
</dbReference>
<dbReference type="EMBL" id="LAUZ02000023">
    <property type="protein sequence ID" value="KKF01340.1"/>
    <property type="molecule type" value="Genomic_DNA"/>
</dbReference>
<dbReference type="Gene3D" id="3.40.250.10">
    <property type="entry name" value="Rhodanese-like domain"/>
    <property type="match status" value="2"/>
</dbReference>
<comment type="caution">
    <text evidence="5">The sequence shown here is derived from an EMBL/GenBank/DDBJ whole genome shotgun (WGS) entry which is preliminary data.</text>
</comment>
<comment type="catalytic activity">
    <reaction evidence="3">
        <text>thiosulfate + hydrogen cyanide = thiocyanate + sulfite + 2 H(+)</text>
        <dbReference type="Rhea" id="RHEA:16881"/>
        <dbReference type="ChEBI" id="CHEBI:15378"/>
        <dbReference type="ChEBI" id="CHEBI:17359"/>
        <dbReference type="ChEBI" id="CHEBI:18022"/>
        <dbReference type="ChEBI" id="CHEBI:18407"/>
        <dbReference type="ChEBI" id="CHEBI:33542"/>
        <dbReference type="EC" id="2.8.1.1"/>
    </reaction>
</comment>
<evidence type="ECO:0000256" key="3">
    <source>
        <dbReference type="ARBA" id="ARBA00047549"/>
    </source>
</evidence>
<feature type="domain" description="Rhodanese" evidence="4">
    <location>
        <begin position="19"/>
        <end position="131"/>
    </location>
</feature>
<evidence type="ECO:0000259" key="4">
    <source>
        <dbReference type="PROSITE" id="PS50206"/>
    </source>
</evidence>
<dbReference type="RefSeq" id="WP_046363642.1">
    <property type="nucleotide sequence ID" value="NZ_CALTXN010000006.1"/>
</dbReference>
<dbReference type="SMART" id="SM00450">
    <property type="entry name" value="RHOD"/>
    <property type="match status" value="2"/>
</dbReference>
<dbReference type="Pfam" id="PF00581">
    <property type="entry name" value="Rhodanese"/>
    <property type="match status" value="2"/>
</dbReference>
<dbReference type="PROSITE" id="PS00380">
    <property type="entry name" value="RHODANESE_1"/>
    <property type="match status" value="1"/>
</dbReference>
<evidence type="ECO:0000256" key="2">
    <source>
        <dbReference type="ARBA" id="ARBA00022737"/>
    </source>
</evidence>
<accession>A0A0M2K338</accession>
<evidence type="ECO:0000313" key="5">
    <source>
        <dbReference type="EMBL" id="KKF01340.1"/>
    </source>
</evidence>
<organism evidence="5 6">
    <name type="scientific">Mycolicibacterium obuense</name>
    <dbReference type="NCBI Taxonomy" id="1807"/>
    <lineage>
        <taxon>Bacteria</taxon>
        <taxon>Bacillati</taxon>
        <taxon>Actinomycetota</taxon>
        <taxon>Actinomycetes</taxon>
        <taxon>Mycobacteriales</taxon>
        <taxon>Mycobacteriaceae</taxon>
        <taxon>Mycolicibacterium</taxon>
    </lineage>
</organism>
<dbReference type="PATRIC" id="fig|1807.13.peg.2435"/>
<sequence>MKHPVFIGVDEVAAQLAQSPSGLRFIEVRRDDEVVAQHLPGAVVATLSGDLSDTATDPTQGKRPLPDITALQSRLRHWGITRTDQVVVYEGAPSFVAARAWWVLRWAGLERVSILDGGLPAWLRGGHPIGGLATAVAPSDIAVSAGHLDQLDAERAAAMAARHRLIDARTADSFAAGHIPGARNVSSADTLTAFGTLRDTAALRELYGVEHDSTAPGFYCGGGVAAAHAVAVLAHLGVTAPLFVGSFSAWGADPARPITVNQGARR</sequence>
<dbReference type="PANTHER" id="PTHR43855">
    <property type="entry name" value="THIOSULFATE SULFURTRANSFERASE"/>
    <property type="match status" value="1"/>
</dbReference>
<dbReference type="CDD" id="cd01448">
    <property type="entry name" value="TST_Repeat_1"/>
    <property type="match status" value="1"/>
</dbReference>
<dbReference type="EC" id="2.8.1.1" evidence="1"/>
<dbReference type="OrthoDB" id="9770030at2"/>
<name>A0A0M2K338_9MYCO</name>
<evidence type="ECO:0000256" key="1">
    <source>
        <dbReference type="ARBA" id="ARBA00012245"/>
    </source>
</evidence>